<dbReference type="Gene3D" id="3.40.630.30">
    <property type="match status" value="1"/>
</dbReference>
<comment type="caution">
    <text evidence="2">The sequence shown here is derived from an EMBL/GenBank/DDBJ whole genome shotgun (WGS) entry which is preliminary data.</text>
</comment>
<organism evidence="2">
    <name type="scientific">hydrocarbon metagenome</name>
    <dbReference type="NCBI Taxonomy" id="938273"/>
    <lineage>
        <taxon>unclassified sequences</taxon>
        <taxon>metagenomes</taxon>
        <taxon>ecological metagenomes</taxon>
    </lineage>
</organism>
<dbReference type="PROSITE" id="PS51186">
    <property type="entry name" value="GNAT"/>
    <property type="match status" value="1"/>
</dbReference>
<reference evidence="2" key="1">
    <citation type="journal article" date="2015" name="Proc. Natl. Acad. Sci. U.S.A.">
        <title>Networks of energetic and metabolic interactions define dynamics in microbial communities.</title>
        <authorList>
            <person name="Embree M."/>
            <person name="Liu J.K."/>
            <person name="Al-Bassam M.M."/>
            <person name="Zengler K."/>
        </authorList>
    </citation>
    <scope>NUCLEOTIDE SEQUENCE</scope>
</reference>
<protein>
    <submittedName>
        <fullName evidence="2">Beta-lysine acetyltransferase</fullName>
    </submittedName>
</protein>
<dbReference type="InterPro" id="IPR000182">
    <property type="entry name" value="GNAT_dom"/>
</dbReference>
<dbReference type="InterPro" id="IPR022525">
    <property type="entry name" value="GNAT_AblB"/>
</dbReference>
<sequence length="275" mass="31349">MTDVICRTHGCLLQHGTFNDRIYVMKCGDDLPRIIPFLETLAQENGYGKTVIKVRSDNADPWRGAGFIEEARIPDFFPDDDCLFLAKFHRHDRKREPQRARYEGILEQCRGMEESRDDLALPGGYSLKRCGNEDAMVIAHLYREIFPSYPFPIDDPVHVRKMMEDSSRFYGILSGDRIVAVSSADRDASSASVEMTDFATHPDHRGRKLAGILLHYMEDEVKKAGMRTAFTIARADSLPISIIFARSGYRFGGRLVNNTNICGSLRSMNVWYKHF</sequence>
<feature type="domain" description="N-acetyltransferase" evidence="1">
    <location>
        <begin position="125"/>
        <end position="275"/>
    </location>
</feature>
<dbReference type="AlphaFoldDB" id="A0A0W8EB40"/>
<dbReference type="SUPFAM" id="SSF55729">
    <property type="entry name" value="Acyl-CoA N-acyltransferases (Nat)"/>
    <property type="match status" value="1"/>
</dbReference>
<proteinExistence type="predicted"/>
<dbReference type="EMBL" id="LNQE01001766">
    <property type="protein sequence ID" value="KUG05781.1"/>
    <property type="molecule type" value="Genomic_DNA"/>
</dbReference>
<name>A0A0W8EB40_9ZZZZ</name>
<accession>A0A0W8EB40</accession>
<dbReference type="CDD" id="cd04301">
    <property type="entry name" value="NAT_SF"/>
    <property type="match status" value="1"/>
</dbReference>
<dbReference type="GO" id="GO:0008080">
    <property type="term" value="F:N-acetyltransferase activity"/>
    <property type="evidence" value="ECO:0007669"/>
    <property type="project" value="InterPro"/>
</dbReference>
<dbReference type="Pfam" id="PF00583">
    <property type="entry name" value="Acetyltransf_1"/>
    <property type="match status" value="1"/>
</dbReference>
<gene>
    <name evidence="2" type="ORF">ASZ90_016760</name>
</gene>
<dbReference type="NCBIfam" id="TIGR03827">
    <property type="entry name" value="GNAT_ablB"/>
    <property type="match status" value="1"/>
</dbReference>
<evidence type="ECO:0000313" key="2">
    <source>
        <dbReference type="EMBL" id="KUG05781.1"/>
    </source>
</evidence>
<dbReference type="InterPro" id="IPR016181">
    <property type="entry name" value="Acyl_CoA_acyltransferase"/>
</dbReference>
<evidence type="ECO:0000259" key="1">
    <source>
        <dbReference type="PROSITE" id="PS51186"/>
    </source>
</evidence>
<keyword evidence="2" id="KW-0808">Transferase</keyword>